<evidence type="ECO:0000256" key="5">
    <source>
        <dbReference type="ARBA" id="ARBA00022692"/>
    </source>
</evidence>
<evidence type="ECO:0000259" key="9">
    <source>
        <dbReference type="Pfam" id="PF13231"/>
    </source>
</evidence>
<organism evidence="10 11">
    <name type="scientific">Novosphingobium capsulatum</name>
    <dbReference type="NCBI Taxonomy" id="13688"/>
    <lineage>
        <taxon>Bacteria</taxon>
        <taxon>Pseudomonadati</taxon>
        <taxon>Pseudomonadota</taxon>
        <taxon>Alphaproteobacteria</taxon>
        <taxon>Sphingomonadales</taxon>
        <taxon>Sphingomonadaceae</taxon>
        <taxon>Novosphingobium</taxon>
    </lineage>
</organism>
<keyword evidence="4" id="KW-0808">Transferase</keyword>
<dbReference type="PANTHER" id="PTHR33908:SF11">
    <property type="entry name" value="MEMBRANE PROTEIN"/>
    <property type="match status" value="1"/>
</dbReference>
<keyword evidence="2" id="KW-1003">Cell membrane</keyword>
<reference evidence="10 11" key="1">
    <citation type="submission" date="2023-07" db="EMBL/GenBank/DDBJ databases">
        <title>Sorghum-associated microbial communities from plants grown in Nebraska, USA.</title>
        <authorList>
            <person name="Schachtman D."/>
        </authorList>
    </citation>
    <scope>NUCLEOTIDE SEQUENCE [LARGE SCALE GENOMIC DNA]</scope>
    <source>
        <strain evidence="10 11">DS1027</strain>
    </source>
</reference>
<feature type="transmembrane region" description="Helical" evidence="8">
    <location>
        <begin position="12"/>
        <end position="31"/>
    </location>
</feature>
<feature type="transmembrane region" description="Helical" evidence="8">
    <location>
        <begin position="267"/>
        <end position="288"/>
    </location>
</feature>
<feature type="transmembrane region" description="Helical" evidence="8">
    <location>
        <begin position="347"/>
        <end position="366"/>
    </location>
</feature>
<accession>A0ABU1MNR7</accession>
<evidence type="ECO:0000256" key="3">
    <source>
        <dbReference type="ARBA" id="ARBA00022676"/>
    </source>
</evidence>
<feature type="transmembrane region" description="Helical" evidence="8">
    <location>
        <begin position="188"/>
        <end position="206"/>
    </location>
</feature>
<evidence type="ECO:0000256" key="6">
    <source>
        <dbReference type="ARBA" id="ARBA00022989"/>
    </source>
</evidence>
<dbReference type="EMBL" id="JAVDRD010000006">
    <property type="protein sequence ID" value="MDR6511682.1"/>
    <property type="molecule type" value="Genomic_DNA"/>
</dbReference>
<evidence type="ECO:0000313" key="10">
    <source>
        <dbReference type="EMBL" id="MDR6511682.1"/>
    </source>
</evidence>
<evidence type="ECO:0000256" key="8">
    <source>
        <dbReference type="SAM" id="Phobius"/>
    </source>
</evidence>
<dbReference type="Pfam" id="PF13231">
    <property type="entry name" value="PMT_2"/>
    <property type="match status" value="1"/>
</dbReference>
<gene>
    <name evidence="10" type="ORF">J2792_002558</name>
</gene>
<feature type="transmembrane region" description="Helical" evidence="8">
    <location>
        <begin position="89"/>
        <end position="110"/>
    </location>
</feature>
<feature type="transmembrane region" description="Helical" evidence="8">
    <location>
        <begin position="323"/>
        <end position="340"/>
    </location>
</feature>
<keyword evidence="7 8" id="KW-0472">Membrane</keyword>
<comment type="caution">
    <text evidence="10">The sequence shown here is derived from an EMBL/GenBank/DDBJ whole genome shotgun (WGS) entry which is preliminary data.</text>
</comment>
<feature type="transmembrane region" description="Helical" evidence="8">
    <location>
        <begin position="117"/>
        <end position="136"/>
    </location>
</feature>
<feature type="transmembrane region" description="Helical" evidence="8">
    <location>
        <begin position="300"/>
        <end position="317"/>
    </location>
</feature>
<evidence type="ECO:0000256" key="1">
    <source>
        <dbReference type="ARBA" id="ARBA00004651"/>
    </source>
</evidence>
<keyword evidence="3" id="KW-0328">Glycosyltransferase</keyword>
<evidence type="ECO:0000313" key="11">
    <source>
        <dbReference type="Proteomes" id="UP001184150"/>
    </source>
</evidence>
<sequence>MTTRTMLQRPAFHWLAAAWPYALIGLVTLLVRSPTFGNPILDFDEQLYLLVGDRMLHGHLPYVDLWDRKPVGLFALYAAIRLLGGSGIIQYQLIATACVVIAAWFVRAIVRRHMGEIPAIVAAVAYVLMLNVLHGLGGQTAIFYNALTAFAAWCACKANDANTPGRIAALALAAMLALGLAIQIKYTVIPEGIFFGCWFVWRLFAAGERLRRLLGIAIAMVLVALAPTGLALGAYALAGHLDAFLFANFTSIFLRQPFPTQVRNDQISQVVACCMALLTTAGVGLFQLRTHAHGRVYADFPLLAGWWVSAFAGFGMLGDFYDFYFLPVVLPSVILGAFALRGERRGFTFGCLLLLWPCIFIPANYFSRHQGILQTSRMVSAISPYVSGHCLYIYDGPTILYYLTNACIPTRFAFPDHLTNPIETRALGVDPVEEERRVLASQPGAIVTASRSVVPRVAPATQALVREALVRDYVLIARTPTIDRTYYIWARRDLHPGPAPLVDPRAANPQ</sequence>
<evidence type="ECO:0000256" key="4">
    <source>
        <dbReference type="ARBA" id="ARBA00022679"/>
    </source>
</evidence>
<name>A0ABU1MNR7_9SPHN</name>
<keyword evidence="6 8" id="KW-1133">Transmembrane helix</keyword>
<comment type="subcellular location">
    <subcellularLocation>
        <location evidence="1">Cell membrane</location>
        <topology evidence="1">Multi-pass membrane protein</topology>
    </subcellularLocation>
</comment>
<evidence type="ECO:0000256" key="7">
    <source>
        <dbReference type="ARBA" id="ARBA00023136"/>
    </source>
</evidence>
<dbReference type="InterPro" id="IPR050297">
    <property type="entry name" value="LipidA_mod_glycosyltrf_83"/>
</dbReference>
<dbReference type="RefSeq" id="WP_309805470.1">
    <property type="nucleotide sequence ID" value="NZ_JAVDRD010000006.1"/>
</dbReference>
<feature type="transmembrane region" description="Helical" evidence="8">
    <location>
        <begin position="213"/>
        <end position="238"/>
    </location>
</feature>
<proteinExistence type="predicted"/>
<keyword evidence="5 8" id="KW-0812">Transmembrane</keyword>
<dbReference type="Proteomes" id="UP001184150">
    <property type="component" value="Unassembled WGS sequence"/>
</dbReference>
<evidence type="ECO:0000256" key="2">
    <source>
        <dbReference type="ARBA" id="ARBA00022475"/>
    </source>
</evidence>
<protein>
    <recommendedName>
        <fullName evidence="9">Glycosyltransferase RgtA/B/C/D-like domain-containing protein</fullName>
    </recommendedName>
</protein>
<feature type="domain" description="Glycosyltransferase RgtA/B/C/D-like" evidence="9">
    <location>
        <begin position="69"/>
        <end position="224"/>
    </location>
</feature>
<dbReference type="InterPro" id="IPR038731">
    <property type="entry name" value="RgtA/B/C-like"/>
</dbReference>
<keyword evidence="11" id="KW-1185">Reference proteome</keyword>
<dbReference type="PANTHER" id="PTHR33908">
    <property type="entry name" value="MANNOSYLTRANSFERASE YKCB-RELATED"/>
    <property type="match status" value="1"/>
</dbReference>